<reference evidence="4 5" key="1">
    <citation type="submission" date="2019-10" db="EMBL/GenBank/DDBJ databases">
        <title>Draft Genome Sequence of Cytophagaceae sp. SJW1-29.</title>
        <authorList>
            <person name="Choi A."/>
        </authorList>
    </citation>
    <scope>NUCLEOTIDE SEQUENCE [LARGE SCALE GENOMIC DNA]</scope>
    <source>
        <strain evidence="4 5">SJW1-29</strain>
    </source>
</reference>
<keyword evidence="5" id="KW-1185">Reference proteome</keyword>
<dbReference type="InterPro" id="IPR037143">
    <property type="entry name" value="4-PPantetheinyl_Trfase_dom_sf"/>
</dbReference>
<dbReference type="GO" id="GO:0000287">
    <property type="term" value="F:magnesium ion binding"/>
    <property type="evidence" value="ECO:0007669"/>
    <property type="project" value="InterPro"/>
</dbReference>
<sequence>MPLVHSENIAEVGRLLVWQLVETEEVLRKMLPSSADFEELSSISHPQKKREWMAGRIVLAQIVAEAGEVFKGTWKDEHGKPFLIDCPYPISLTHTHDYVAAVIHPTLSVGIDMEQKNDKLIRTARKYLNESELFEAKNSLSKLCMYWCGKEALYKLNGRNNVSFKDNIFVEIFNENSNLLQGTWRDSGREVRASLQVRWFGTYCLIVAV</sequence>
<evidence type="ECO:0000313" key="4">
    <source>
        <dbReference type="EMBL" id="MPR32903.1"/>
    </source>
</evidence>
<protein>
    <submittedName>
        <fullName evidence="4">4'-phosphopantetheinyl transferase superfamily protein</fullName>
    </submittedName>
</protein>
<dbReference type="InterPro" id="IPR008278">
    <property type="entry name" value="4-PPantetheinyl_Trfase_dom"/>
</dbReference>
<evidence type="ECO:0000259" key="3">
    <source>
        <dbReference type="Pfam" id="PF01648"/>
    </source>
</evidence>
<dbReference type="Proteomes" id="UP000479293">
    <property type="component" value="Unassembled WGS sequence"/>
</dbReference>
<dbReference type="GO" id="GO:0019878">
    <property type="term" value="P:lysine biosynthetic process via aminoadipic acid"/>
    <property type="evidence" value="ECO:0007669"/>
    <property type="project" value="TreeGrafter"/>
</dbReference>
<accession>A0A7C9BEX3</accession>
<comment type="caution">
    <text evidence="4">The sequence shown here is derived from an EMBL/GenBank/DDBJ whole genome shotgun (WGS) entry which is preliminary data.</text>
</comment>
<dbReference type="Gene3D" id="3.90.470.20">
    <property type="entry name" value="4'-phosphopantetheinyl transferase domain"/>
    <property type="match status" value="1"/>
</dbReference>
<proteinExistence type="inferred from homology"/>
<gene>
    <name evidence="4" type="ORF">GBK04_05915</name>
</gene>
<dbReference type="GO" id="GO:0005829">
    <property type="term" value="C:cytosol"/>
    <property type="evidence" value="ECO:0007669"/>
    <property type="project" value="TreeGrafter"/>
</dbReference>
<name>A0A7C9BEX3_9BACT</name>
<dbReference type="GO" id="GO:0008897">
    <property type="term" value="F:holo-[acyl-carrier-protein] synthase activity"/>
    <property type="evidence" value="ECO:0007669"/>
    <property type="project" value="InterPro"/>
</dbReference>
<evidence type="ECO:0000256" key="1">
    <source>
        <dbReference type="ARBA" id="ARBA00010990"/>
    </source>
</evidence>
<dbReference type="AlphaFoldDB" id="A0A7C9BEX3"/>
<dbReference type="SUPFAM" id="SSF56214">
    <property type="entry name" value="4'-phosphopantetheinyl transferase"/>
    <property type="match status" value="2"/>
</dbReference>
<dbReference type="PANTHER" id="PTHR12215">
    <property type="entry name" value="PHOSPHOPANTETHEINE TRANSFERASE"/>
    <property type="match status" value="1"/>
</dbReference>
<comment type="similarity">
    <text evidence="1">Belongs to the P-Pant transferase superfamily. Gsp/Sfp/HetI/AcpT family.</text>
</comment>
<dbReference type="PANTHER" id="PTHR12215:SF10">
    <property type="entry name" value="L-AMINOADIPATE-SEMIALDEHYDE DEHYDROGENASE-PHOSPHOPANTETHEINYL TRANSFERASE"/>
    <property type="match status" value="1"/>
</dbReference>
<dbReference type="RefSeq" id="WP_152757740.1">
    <property type="nucleotide sequence ID" value="NZ_WHLY01000002.1"/>
</dbReference>
<evidence type="ECO:0000256" key="2">
    <source>
        <dbReference type="ARBA" id="ARBA00022679"/>
    </source>
</evidence>
<organism evidence="4 5">
    <name type="scientific">Salmonirosea aquatica</name>
    <dbReference type="NCBI Taxonomy" id="2654236"/>
    <lineage>
        <taxon>Bacteria</taxon>
        <taxon>Pseudomonadati</taxon>
        <taxon>Bacteroidota</taxon>
        <taxon>Cytophagia</taxon>
        <taxon>Cytophagales</taxon>
        <taxon>Spirosomataceae</taxon>
        <taxon>Salmonirosea</taxon>
    </lineage>
</organism>
<keyword evidence="2 4" id="KW-0808">Transferase</keyword>
<dbReference type="InterPro" id="IPR050559">
    <property type="entry name" value="P-Pant_transferase_sf"/>
</dbReference>
<dbReference type="EMBL" id="WHLY01000002">
    <property type="protein sequence ID" value="MPR32903.1"/>
    <property type="molecule type" value="Genomic_DNA"/>
</dbReference>
<dbReference type="Pfam" id="PF01648">
    <property type="entry name" value="ACPS"/>
    <property type="match status" value="1"/>
</dbReference>
<feature type="domain" description="4'-phosphopantetheinyl transferase" evidence="3">
    <location>
        <begin position="108"/>
        <end position="195"/>
    </location>
</feature>
<evidence type="ECO:0000313" key="5">
    <source>
        <dbReference type="Proteomes" id="UP000479293"/>
    </source>
</evidence>